<reference evidence="2" key="2">
    <citation type="submission" date="2019-10" db="EMBL/GenBank/DDBJ databases">
        <authorList>
            <consortium name="NCBI Genome Project"/>
        </authorList>
    </citation>
    <scope>NUCLEOTIDE SEQUENCE</scope>
    <source>
        <strain evidence="2">NI907</strain>
    </source>
</reference>
<feature type="non-terminal residue" evidence="2">
    <location>
        <position position="140"/>
    </location>
</feature>
<evidence type="ECO:0000313" key="2">
    <source>
        <dbReference type="RefSeq" id="XP_030988165.1"/>
    </source>
</evidence>
<dbReference type="GeneID" id="41956509"/>
<dbReference type="AlphaFoldDB" id="A0A6P8BLP7"/>
<proteinExistence type="predicted"/>
<reference evidence="2" key="1">
    <citation type="journal article" date="2019" name="Mol. Biol. Evol.">
        <title>Blast fungal genomes show frequent chromosomal changes, gene gains and losses, and effector gene turnover.</title>
        <authorList>
            <person name="Gomez Luciano L.B."/>
            <person name="Jason Tsai I."/>
            <person name="Chuma I."/>
            <person name="Tosa Y."/>
            <person name="Chen Y.H."/>
            <person name="Li J.Y."/>
            <person name="Li M.Y."/>
            <person name="Jade Lu M.Y."/>
            <person name="Nakayashiki H."/>
            <person name="Li W.H."/>
        </authorList>
    </citation>
    <scope>NUCLEOTIDE SEQUENCE</scope>
    <source>
        <strain evidence="2">NI907</strain>
    </source>
</reference>
<sequence length="140" mass="15998">MAEAVENQQLFERRDALAHTETVAANKDPRLHFRLSIFLTSGVRLPTFTTITGTYFMGRKLSCTTDGALHTFFPPVLALFPSDILWEFFFLLSFFLFHPLSSLPVPPTQILYHRGVLFAVGSRIRRINKTIRDPLSLFLP</sequence>
<dbReference type="Proteomes" id="UP000515153">
    <property type="component" value="Unplaced"/>
</dbReference>
<reference evidence="2" key="3">
    <citation type="submission" date="2025-08" db="UniProtKB">
        <authorList>
            <consortium name="RefSeq"/>
        </authorList>
    </citation>
    <scope>IDENTIFICATION</scope>
    <source>
        <strain evidence="2">NI907</strain>
    </source>
</reference>
<dbReference type="KEGG" id="pgri:PgNI_01524"/>
<accession>A0A6P8BLP7</accession>
<organism evidence="1 2">
    <name type="scientific">Pyricularia grisea</name>
    <name type="common">Crabgrass-specific blast fungus</name>
    <name type="synonym">Magnaporthe grisea</name>
    <dbReference type="NCBI Taxonomy" id="148305"/>
    <lineage>
        <taxon>Eukaryota</taxon>
        <taxon>Fungi</taxon>
        <taxon>Dikarya</taxon>
        <taxon>Ascomycota</taxon>
        <taxon>Pezizomycotina</taxon>
        <taxon>Sordariomycetes</taxon>
        <taxon>Sordariomycetidae</taxon>
        <taxon>Magnaporthales</taxon>
        <taxon>Pyriculariaceae</taxon>
        <taxon>Pyricularia</taxon>
    </lineage>
</organism>
<keyword evidence="1" id="KW-1185">Reference proteome</keyword>
<gene>
    <name evidence="2" type="ORF">PgNI_01524</name>
</gene>
<evidence type="ECO:0000313" key="1">
    <source>
        <dbReference type="Proteomes" id="UP000515153"/>
    </source>
</evidence>
<dbReference type="RefSeq" id="XP_030988165.1">
    <property type="nucleotide sequence ID" value="XM_031121595.1"/>
</dbReference>
<protein>
    <submittedName>
        <fullName evidence="2">Uncharacterized protein</fullName>
    </submittedName>
</protein>
<name>A0A6P8BLP7_PYRGI</name>